<feature type="compositionally biased region" description="Basic and acidic residues" evidence="13">
    <location>
        <begin position="220"/>
        <end position="230"/>
    </location>
</feature>
<dbReference type="PROSITE" id="PS51152">
    <property type="entry name" value="NFYA_HAP2_2"/>
    <property type="match status" value="1"/>
</dbReference>
<feature type="domain" description="G" evidence="14">
    <location>
        <begin position="681"/>
        <end position="747"/>
    </location>
</feature>
<comment type="subunit">
    <text evidence="12">Heterotrimeric transcription factor composed of three components, NF-YA, NF-YB and NF-YC. NF-YB and NF-YC must interact and dimerize for NF-YA association and DNA binding.</text>
</comment>
<dbReference type="Gene3D" id="1.10.1580.10">
    <property type="match status" value="1"/>
</dbReference>
<feature type="compositionally biased region" description="Low complexity" evidence="13">
    <location>
        <begin position="240"/>
        <end position="257"/>
    </location>
</feature>
<sequence>MQTTICFTNHGGVGQFSVPQPPQATPLPWWIGSQSLFEGHSNGEDQLPAPSRQLHHAVVPRVGPGPAVTEEKDHNVSIKEQKSQQQSAVISLMPSFPEHSGHVELELGHSMVYPNYSYGDQCYGLYATYGAQSMHGRVLLPMNMTADGPIYVNAKQFHGILRRRQARAKAERENKLSKVRKPYLHESRHLHAMRRARGSGGRFLNTKKESSGQVMNYGSKVKDSAPHHPTESPSSEIMKSDSGNLNSSSGGSSVSGSEATSMCTHKNHNNFHVIEHLRSSFFRPLSSMIDGEQGAAGMSNQWVAAADGCCDLLKPPTYLAFGCGGSSWAPQLLSNNEPAKGKLDDAQLFPFRRVRREKSRARVYYAPSEARNGRRVDRRTTTMGGKKGGSDGLGRALIKQHNQMVRQSKEKGRALRLEQRRVLESVTEVSDIDSILEKAAEADRVYSFDNPSPHVLINLDASSDTDGMPVEERRKLQKLEEALHASSLRVPRRPPWNAQMSVEELDSNENQAFLEWRRNLARLEENDKLVLTPFEKNLDIWRQLWRVLERSDLEYAREIDEHKRTLLLVNKADLLPIAIRRKWAEHFNHHGILFVFWSAKAATAALEGKQLIGQFEEEKVSKEFIQSDLDTRIYSRDELLARLQSEAEAIAAYRRTTDKESHSGKHPETSSINLTAKQVVVGFVGYPNVGKSSTINALVGQKRTGVTSTPGKTKHFQTLIISDELVLCDCPGLVFPSFSSSRYEMIASGVLPIDRMTEHREAVQVVANRVPRNVLESAYNITLPKPKAYEAQSRPPLSSELLRTYCSSRGYVSSSGLPDETRAARQILKDYVDGKLPHFELPPGADNEDVEVNATDDMVDPNSLTDNEPDACDSDEATISDITGVDAREHALSNALNDLESFDLASELSSNKAAAAKKKSSDSTHKHHKKPQRKKDRSWRVGNDDGDGMPVRQKIEIPREDRAEWSPVVGEGDTGDDLQPWQRTIPICLGHDVAASDFLERGAATQCHGELELIAKHLKNISDSGFTCSSQRKHHRPSNLQSWSKEAD</sequence>
<dbReference type="PANTHER" id="PTHR45709:SF2">
    <property type="entry name" value="LARGE SUBUNIT GTPASE 1 HOMOLOG"/>
    <property type="match status" value="1"/>
</dbReference>
<dbReference type="InterPro" id="IPR023179">
    <property type="entry name" value="GTP-bd_ortho_bundle_sf"/>
</dbReference>
<keyword evidence="11" id="KW-0539">Nucleus</keyword>
<dbReference type="STRING" id="52838.A0A4S8JHJ9"/>
<name>A0A4S8JHJ9_MUSBA</name>
<evidence type="ECO:0000313" key="16">
    <source>
        <dbReference type="Proteomes" id="UP000317650"/>
    </source>
</evidence>
<dbReference type="SUPFAM" id="SSF52540">
    <property type="entry name" value="P-loop containing nucleoside triphosphate hydrolases"/>
    <property type="match status" value="1"/>
</dbReference>
<protein>
    <recommendedName>
        <fullName evidence="14">G domain-containing protein</fullName>
    </recommendedName>
</protein>
<dbReference type="GO" id="GO:0003700">
    <property type="term" value="F:DNA-binding transcription factor activity"/>
    <property type="evidence" value="ECO:0007669"/>
    <property type="project" value="InterPro"/>
</dbReference>
<dbReference type="Gene3D" id="3.40.50.300">
    <property type="entry name" value="P-loop containing nucleotide triphosphate hydrolases"/>
    <property type="match status" value="1"/>
</dbReference>
<evidence type="ECO:0000256" key="2">
    <source>
        <dbReference type="ARBA" id="ARBA00004496"/>
    </source>
</evidence>
<evidence type="ECO:0000256" key="11">
    <source>
        <dbReference type="ARBA" id="ARBA00023242"/>
    </source>
</evidence>
<keyword evidence="5" id="KW-0378">Hydrolase</keyword>
<dbReference type="CDD" id="cd01857">
    <property type="entry name" value="HSR1_MMR1"/>
    <property type="match status" value="1"/>
</dbReference>
<dbReference type="GO" id="GO:0003677">
    <property type="term" value="F:DNA binding"/>
    <property type="evidence" value="ECO:0007669"/>
    <property type="project" value="UniProtKB-KW"/>
</dbReference>
<organism evidence="15 16">
    <name type="scientific">Musa balbisiana</name>
    <name type="common">Banana</name>
    <dbReference type="NCBI Taxonomy" id="52838"/>
    <lineage>
        <taxon>Eukaryota</taxon>
        <taxon>Viridiplantae</taxon>
        <taxon>Streptophyta</taxon>
        <taxon>Embryophyta</taxon>
        <taxon>Tracheophyta</taxon>
        <taxon>Spermatophyta</taxon>
        <taxon>Magnoliopsida</taxon>
        <taxon>Liliopsida</taxon>
        <taxon>Zingiberales</taxon>
        <taxon>Musaceae</taxon>
        <taxon>Musa</taxon>
    </lineage>
</organism>
<dbReference type="InterPro" id="IPR018362">
    <property type="entry name" value="CCAAT-binding_factor_CS"/>
</dbReference>
<evidence type="ECO:0000313" key="15">
    <source>
        <dbReference type="EMBL" id="THU61225.1"/>
    </source>
</evidence>
<dbReference type="Pfam" id="PF01926">
    <property type="entry name" value="MMR_HSR1"/>
    <property type="match status" value="1"/>
</dbReference>
<proteinExistence type="predicted"/>
<feature type="region of interest" description="Disordered" evidence="13">
    <location>
        <begin position="856"/>
        <end position="875"/>
    </location>
</feature>
<feature type="compositionally biased region" description="Basic and acidic residues" evidence="13">
    <location>
        <begin position="371"/>
        <end position="380"/>
    </location>
</feature>
<keyword evidence="3" id="KW-0963">Cytoplasm</keyword>
<evidence type="ECO:0000256" key="12">
    <source>
        <dbReference type="ARBA" id="ARBA00025911"/>
    </source>
</evidence>
<evidence type="ECO:0000256" key="5">
    <source>
        <dbReference type="ARBA" id="ARBA00022801"/>
    </source>
</evidence>
<gene>
    <name evidence="15" type="ORF">C4D60_Mb07t21060</name>
</gene>
<evidence type="ECO:0000256" key="8">
    <source>
        <dbReference type="ARBA" id="ARBA00023134"/>
    </source>
</evidence>
<dbReference type="InterPro" id="IPR001289">
    <property type="entry name" value="NFYA"/>
</dbReference>
<dbReference type="FunFam" id="1.10.1580.10:FF:000008">
    <property type="entry name" value="Large subunit GTPase 1"/>
    <property type="match status" value="1"/>
</dbReference>
<dbReference type="FunFam" id="3.40.50.300:FF:001151">
    <property type="entry name" value="Large subunit GTPase 1"/>
    <property type="match status" value="1"/>
</dbReference>
<evidence type="ECO:0000256" key="7">
    <source>
        <dbReference type="ARBA" id="ARBA00023125"/>
    </source>
</evidence>
<dbReference type="AlphaFoldDB" id="A0A4S8JHJ9"/>
<evidence type="ECO:0000256" key="3">
    <source>
        <dbReference type="ARBA" id="ARBA00022490"/>
    </source>
</evidence>
<keyword evidence="7" id="KW-0238">DNA-binding</keyword>
<dbReference type="InterPro" id="IPR027417">
    <property type="entry name" value="P-loop_NTPase"/>
</dbReference>
<dbReference type="PANTHER" id="PTHR45709">
    <property type="entry name" value="LARGE SUBUNIT GTPASE 1 HOMOLOG-RELATED"/>
    <property type="match status" value="1"/>
</dbReference>
<dbReference type="PROSITE" id="PS00686">
    <property type="entry name" value="NFYA_HAP2_1"/>
    <property type="match status" value="1"/>
</dbReference>
<accession>A0A4S8JHJ9</accession>
<keyword evidence="16" id="KW-1185">Reference proteome</keyword>
<reference evidence="15 16" key="1">
    <citation type="journal article" date="2019" name="Nat. Plants">
        <title>Genome sequencing of Musa balbisiana reveals subgenome evolution and function divergence in polyploid bananas.</title>
        <authorList>
            <person name="Yao X."/>
        </authorList>
    </citation>
    <scope>NUCLEOTIDE SEQUENCE [LARGE SCALE GENOMIC DNA]</scope>
    <source>
        <strain evidence="16">cv. DH-PKW</strain>
        <tissue evidence="15">Leaves</tissue>
    </source>
</reference>
<feature type="compositionally biased region" description="Polar residues" evidence="13">
    <location>
        <begin position="1038"/>
        <end position="1048"/>
    </location>
</feature>
<dbReference type="EMBL" id="PYDT01000005">
    <property type="protein sequence ID" value="THU61225.1"/>
    <property type="molecule type" value="Genomic_DNA"/>
</dbReference>
<feature type="region of interest" description="Disordered" evidence="13">
    <location>
        <begin position="913"/>
        <end position="954"/>
    </location>
</feature>
<dbReference type="Proteomes" id="UP000317650">
    <property type="component" value="Chromosome 7"/>
</dbReference>
<keyword evidence="9" id="KW-0010">Activator</keyword>
<feature type="compositionally biased region" description="Basic residues" evidence="13">
    <location>
        <begin position="925"/>
        <end position="937"/>
    </location>
</feature>
<dbReference type="GO" id="GO:0016602">
    <property type="term" value="C:CCAAT-binding factor complex"/>
    <property type="evidence" value="ECO:0007669"/>
    <property type="project" value="InterPro"/>
</dbReference>
<dbReference type="SMART" id="SM00521">
    <property type="entry name" value="CBF"/>
    <property type="match status" value="1"/>
</dbReference>
<feature type="region of interest" description="Disordered" evidence="13">
    <location>
        <begin position="369"/>
        <end position="394"/>
    </location>
</feature>
<evidence type="ECO:0000256" key="1">
    <source>
        <dbReference type="ARBA" id="ARBA00004123"/>
    </source>
</evidence>
<dbReference type="GO" id="GO:0005829">
    <property type="term" value="C:cytosol"/>
    <property type="evidence" value="ECO:0007669"/>
    <property type="project" value="TreeGrafter"/>
</dbReference>
<evidence type="ECO:0000256" key="9">
    <source>
        <dbReference type="ARBA" id="ARBA00023159"/>
    </source>
</evidence>
<evidence type="ECO:0000256" key="4">
    <source>
        <dbReference type="ARBA" id="ARBA00022741"/>
    </source>
</evidence>
<evidence type="ECO:0000256" key="6">
    <source>
        <dbReference type="ARBA" id="ARBA00023015"/>
    </source>
</evidence>
<evidence type="ECO:0000256" key="13">
    <source>
        <dbReference type="SAM" id="MobiDB-lite"/>
    </source>
</evidence>
<keyword evidence="8" id="KW-0342">GTP-binding</keyword>
<keyword evidence="6" id="KW-0805">Transcription regulation</keyword>
<evidence type="ECO:0000259" key="14">
    <source>
        <dbReference type="Pfam" id="PF01926"/>
    </source>
</evidence>
<feature type="region of interest" description="Disordered" evidence="13">
    <location>
        <begin position="1025"/>
        <end position="1048"/>
    </location>
</feature>
<comment type="subcellular location">
    <subcellularLocation>
        <location evidence="2">Cytoplasm</location>
    </subcellularLocation>
    <subcellularLocation>
        <location evidence="1">Nucleus</location>
    </subcellularLocation>
</comment>
<evidence type="ECO:0000256" key="10">
    <source>
        <dbReference type="ARBA" id="ARBA00023163"/>
    </source>
</evidence>
<comment type="caution">
    <text evidence="15">The sequence shown here is derived from an EMBL/GenBank/DDBJ whole genome shotgun (WGS) entry which is preliminary data.</text>
</comment>
<dbReference type="InterPro" id="IPR006073">
    <property type="entry name" value="GTP-bd"/>
</dbReference>
<dbReference type="PRINTS" id="PR00616">
    <property type="entry name" value="CCAATSUBUNTB"/>
</dbReference>
<keyword evidence="4" id="KW-0547">Nucleotide-binding</keyword>
<dbReference type="InterPro" id="IPR043358">
    <property type="entry name" value="GNL1-like"/>
</dbReference>
<dbReference type="GO" id="GO:0003924">
    <property type="term" value="F:GTPase activity"/>
    <property type="evidence" value="ECO:0007669"/>
    <property type="project" value="InterPro"/>
</dbReference>
<feature type="region of interest" description="Disordered" evidence="13">
    <location>
        <begin position="192"/>
        <end position="261"/>
    </location>
</feature>
<dbReference type="Pfam" id="PF02045">
    <property type="entry name" value="CBFB_NFYA"/>
    <property type="match status" value="1"/>
</dbReference>
<dbReference type="GO" id="GO:0005525">
    <property type="term" value="F:GTP binding"/>
    <property type="evidence" value="ECO:0007669"/>
    <property type="project" value="UniProtKB-KW"/>
</dbReference>
<keyword evidence="10" id="KW-0804">Transcription</keyword>
<dbReference type="Gene3D" id="6.10.250.2430">
    <property type="match status" value="1"/>
</dbReference>